<name>A0A0V0TDV9_9BILA</name>
<proteinExistence type="predicted"/>
<sequence length="85" mass="9941">MKAGQMRKWCGKKETKPNQSSARWWNPILLSDAGNAVITRFDTFDLALPPFPHLEKLTTFWWETLGFSLRWSFFYKGFLHCALDG</sequence>
<accession>A0A0V0TDV9</accession>
<dbReference type="AlphaFoldDB" id="A0A0V0TDV9"/>
<protein>
    <submittedName>
        <fullName evidence="1">Uncharacterized protein</fullName>
    </submittedName>
</protein>
<keyword evidence="2" id="KW-1185">Reference proteome</keyword>
<comment type="caution">
    <text evidence="1">The sequence shown here is derived from an EMBL/GenBank/DDBJ whole genome shotgun (WGS) entry which is preliminary data.</text>
</comment>
<evidence type="ECO:0000313" key="2">
    <source>
        <dbReference type="Proteomes" id="UP000055048"/>
    </source>
</evidence>
<evidence type="ECO:0000313" key="1">
    <source>
        <dbReference type="EMBL" id="KRX37163.1"/>
    </source>
</evidence>
<dbReference type="Proteomes" id="UP000055048">
    <property type="component" value="Unassembled WGS sequence"/>
</dbReference>
<reference evidence="1 2" key="1">
    <citation type="submission" date="2015-01" db="EMBL/GenBank/DDBJ databases">
        <title>Evolution of Trichinella species and genotypes.</title>
        <authorList>
            <person name="Korhonen P.K."/>
            <person name="Edoardo P."/>
            <person name="Giuseppe L.R."/>
            <person name="Gasser R.B."/>
        </authorList>
    </citation>
    <scope>NUCLEOTIDE SEQUENCE [LARGE SCALE GENOMIC DNA]</scope>
    <source>
        <strain evidence="1">ISS417</strain>
    </source>
</reference>
<organism evidence="1 2">
    <name type="scientific">Trichinella murrelli</name>
    <dbReference type="NCBI Taxonomy" id="144512"/>
    <lineage>
        <taxon>Eukaryota</taxon>
        <taxon>Metazoa</taxon>
        <taxon>Ecdysozoa</taxon>
        <taxon>Nematoda</taxon>
        <taxon>Enoplea</taxon>
        <taxon>Dorylaimia</taxon>
        <taxon>Trichinellida</taxon>
        <taxon>Trichinellidae</taxon>
        <taxon>Trichinella</taxon>
    </lineage>
</organism>
<gene>
    <name evidence="1" type="ORF">T05_14408</name>
</gene>
<dbReference type="EMBL" id="JYDJ01000323">
    <property type="protein sequence ID" value="KRX37163.1"/>
    <property type="molecule type" value="Genomic_DNA"/>
</dbReference>